<proteinExistence type="predicted"/>
<feature type="compositionally biased region" description="Basic and acidic residues" evidence="1">
    <location>
        <begin position="9"/>
        <end position="22"/>
    </location>
</feature>
<protein>
    <submittedName>
        <fullName evidence="2">Uncharacterized protein</fullName>
    </submittedName>
</protein>
<evidence type="ECO:0000313" key="2">
    <source>
        <dbReference type="EMBL" id="EJW80842.1"/>
    </source>
</evidence>
<dbReference type="EMBL" id="ADBV01004154">
    <property type="protein sequence ID" value="EJW80842.1"/>
    <property type="molecule type" value="Genomic_DNA"/>
</dbReference>
<feature type="region of interest" description="Disordered" evidence="1">
    <location>
        <begin position="1"/>
        <end position="25"/>
    </location>
</feature>
<comment type="caution">
    <text evidence="2">The sequence shown here is derived from an EMBL/GenBank/DDBJ whole genome shotgun (WGS) entry which is preliminary data.</text>
</comment>
<evidence type="ECO:0000313" key="3">
    <source>
        <dbReference type="Proteomes" id="UP000004810"/>
    </source>
</evidence>
<dbReference type="AlphaFoldDB" id="J9EUN1"/>
<organism evidence="2 3">
    <name type="scientific">Wuchereria bancrofti</name>
    <dbReference type="NCBI Taxonomy" id="6293"/>
    <lineage>
        <taxon>Eukaryota</taxon>
        <taxon>Metazoa</taxon>
        <taxon>Ecdysozoa</taxon>
        <taxon>Nematoda</taxon>
        <taxon>Chromadorea</taxon>
        <taxon>Rhabditida</taxon>
        <taxon>Spirurina</taxon>
        <taxon>Spiruromorpha</taxon>
        <taxon>Filarioidea</taxon>
        <taxon>Onchocercidae</taxon>
        <taxon>Wuchereria</taxon>
    </lineage>
</organism>
<reference evidence="3" key="1">
    <citation type="submission" date="2012-08" db="EMBL/GenBank/DDBJ databases">
        <title>The Genome Sequence of Wuchereria bancrofti.</title>
        <authorList>
            <person name="Nutman T.B."/>
            <person name="Fink D.L."/>
            <person name="Russ C."/>
            <person name="Young S."/>
            <person name="Zeng Q."/>
            <person name="Koehrsen M."/>
            <person name="Alvarado L."/>
            <person name="Berlin A."/>
            <person name="Chapman S.B."/>
            <person name="Chen Z."/>
            <person name="Freedman E."/>
            <person name="Gellesch M."/>
            <person name="Goldberg J."/>
            <person name="Griggs A."/>
            <person name="Gujja S."/>
            <person name="Heilman E.R."/>
            <person name="Heiman D."/>
            <person name="Hepburn T."/>
            <person name="Howarth C."/>
            <person name="Jen D."/>
            <person name="Larson L."/>
            <person name="Lewis B."/>
            <person name="Mehta T."/>
            <person name="Park D."/>
            <person name="Pearson M."/>
            <person name="Roberts A."/>
            <person name="Saif S."/>
            <person name="Shea T."/>
            <person name="Shenoy N."/>
            <person name="Sisk P."/>
            <person name="Stolte C."/>
            <person name="Sykes S."/>
            <person name="Walk T."/>
            <person name="White J."/>
            <person name="Yandava C."/>
            <person name="Haas B."/>
            <person name="Henn M.R."/>
            <person name="Nusbaum C."/>
            <person name="Birren B."/>
        </authorList>
    </citation>
    <scope>NUCLEOTIDE SEQUENCE [LARGE SCALE GENOMIC DNA]</scope>
    <source>
        <strain evidence="3">NA</strain>
    </source>
</reference>
<evidence type="ECO:0000256" key="1">
    <source>
        <dbReference type="SAM" id="MobiDB-lite"/>
    </source>
</evidence>
<name>J9EUN1_WUCBA</name>
<sequence>MTMSILNGHNHDKVPLTDDNVKSDSSSVTTDLQIIDAAYDFCQRLKARNLFFRKSQAEGIEDRKCVQSGELPANSKSQKINATTRDMNELVKGCVYPIYSKSGRRYIVKVSPGGSLEASLLLQAKKLNENNTSKDVCLPLLVDHYYHHM</sequence>
<gene>
    <name evidence="2" type="ORF">WUBG_08248</name>
</gene>
<accession>J9EUN1</accession>
<feature type="non-terminal residue" evidence="2">
    <location>
        <position position="149"/>
    </location>
</feature>
<dbReference type="Proteomes" id="UP000004810">
    <property type="component" value="Unassembled WGS sequence"/>
</dbReference>